<evidence type="ECO:0000256" key="7">
    <source>
        <dbReference type="ARBA" id="ARBA00022925"/>
    </source>
</evidence>
<sequence>MRMNRPVEFPEDFWIPIPLDTNNITTLSPFLVPQDHLGSKGLFYGLSAFMFFLFVVGAIINFLTVACTIQYKKLRSHLNYILVNLAIANLLVACVGSFPCFCCFSFRYMFFGPLGCKIEGFAATLGGMVSLWSLAVIAFERWLVICKPLGNFSFKNHHAIGGCALTWFFALAASLPPLFGWSRYIPEGMQCSCGPDWYTTNNKYNNESYVMFLFCFCFAIPFGTIVFCYTQLLFTMKMAAKAQAESVSTQKAEREVTRMVVVMVLGFLVCWLPYTSFALWVVNNRGQTFDLRLATIPACFSKASTVYNPVIYILLNKQFRSCMLKMTGMGSGEDEESSTSQSSVTEVSKVGPA</sequence>
<evidence type="ECO:0000256" key="6">
    <source>
        <dbReference type="ARBA" id="ARBA00022692"/>
    </source>
</evidence>
<feature type="transmembrane region" description="Helical" evidence="17">
    <location>
        <begin position="209"/>
        <end position="235"/>
    </location>
</feature>
<evidence type="ECO:0000256" key="5">
    <source>
        <dbReference type="ARBA" id="ARBA00022606"/>
    </source>
</evidence>
<dbReference type="PROSITE" id="PS50262">
    <property type="entry name" value="G_PROTEIN_RECEP_F1_2"/>
    <property type="match status" value="1"/>
</dbReference>
<dbReference type="GO" id="GO:0016020">
    <property type="term" value="C:membrane"/>
    <property type="evidence" value="ECO:0007669"/>
    <property type="project" value="UniProtKB-SubCell"/>
</dbReference>
<keyword evidence="11 17" id="KW-0472">Membrane</keyword>
<evidence type="ECO:0000256" key="1">
    <source>
        <dbReference type="ARBA" id="ARBA00002881"/>
    </source>
</evidence>
<comment type="subcellular location">
    <subcellularLocation>
        <location evidence="2 17">Membrane</location>
        <topology evidence="2 17">Multi-pass membrane protein</topology>
    </subcellularLocation>
</comment>
<dbReference type="PANTHER" id="PTHR24240">
    <property type="entry name" value="OPSIN"/>
    <property type="match status" value="1"/>
</dbReference>
<dbReference type="InterPro" id="IPR027430">
    <property type="entry name" value="Retinal_BS"/>
</dbReference>
<feature type="region of interest" description="Disordered" evidence="18">
    <location>
        <begin position="330"/>
        <end position="353"/>
    </location>
</feature>
<keyword evidence="8 17" id="KW-1133">Transmembrane helix</keyword>
<comment type="function">
    <text evidence="1">Visual pigments are the light-absorbing molecules that mediate vision. They consist of an apoprotein, opsin, covalently linked to cis-retinal.</text>
</comment>
<evidence type="ECO:0000256" key="10">
    <source>
        <dbReference type="ARBA" id="ARBA00023040"/>
    </source>
</evidence>
<dbReference type="GO" id="GO:0004930">
    <property type="term" value="F:G protein-coupled receptor activity"/>
    <property type="evidence" value="ECO:0007669"/>
    <property type="project" value="UniProtKB-KW"/>
</dbReference>
<dbReference type="InterPro" id="IPR017452">
    <property type="entry name" value="GPCR_Rhodpsn_7TM"/>
</dbReference>
<keyword evidence="9 17" id="KW-0157">Chromophore</keyword>
<evidence type="ECO:0000256" key="4">
    <source>
        <dbReference type="ARBA" id="ARBA00022553"/>
    </source>
</evidence>
<keyword evidence="10 17" id="KW-0297">G-protein coupled receptor</keyword>
<reference evidence="20" key="1">
    <citation type="journal article" date="2015" name="Proc. Natl. Acad. Sci. U.S.A.">
        <title>Ancestral duplications and highly dynamic opsin gene evolution in percomorph fishes.</title>
        <authorList>
            <person name="Cortesi F."/>
            <person name="Musilova Z."/>
            <person name="Stieb S.M."/>
            <person name="Hart N.S."/>
            <person name="Siebeck U.E."/>
            <person name="Malmstrom M."/>
            <person name="Torresen O.K."/>
            <person name="Jentoft S."/>
            <person name="Cheney K.L."/>
            <person name="Marshall N.J."/>
            <person name="Carleton K.L."/>
            <person name="Salzburger W."/>
        </authorList>
    </citation>
    <scope>NUCLEOTIDE SEQUENCE</scope>
</reference>
<dbReference type="EMBL" id="KP004322">
    <property type="protein sequence ID" value="AJD38859.1"/>
    <property type="molecule type" value="Genomic_DNA"/>
</dbReference>
<dbReference type="Pfam" id="PF00001">
    <property type="entry name" value="7tm_1"/>
    <property type="match status" value="1"/>
</dbReference>
<keyword evidence="15 17" id="KW-0807">Transducer</keyword>
<protein>
    <submittedName>
        <fullName evidence="20">Short-wavelength sensitive opsin 2B</fullName>
    </submittedName>
</protein>
<keyword evidence="7 17" id="KW-0681">Retinal protein</keyword>
<dbReference type="PRINTS" id="PR00238">
    <property type="entry name" value="OPSIN"/>
</dbReference>
<evidence type="ECO:0000256" key="15">
    <source>
        <dbReference type="ARBA" id="ARBA00023224"/>
    </source>
</evidence>
<keyword evidence="5 17" id="KW-0716">Sensory transduction</keyword>
<feature type="transmembrane region" description="Helical" evidence="17">
    <location>
        <begin position="256"/>
        <end position="274"/>
    </location>
</feature>
<evidence type="ECO:0000256" key="11">
    <source>
        <dbReference type="ARBA" id="ARBA00023136"/>
    </source>
</evidence>
<comment type="similarity">
    <text evidence="17">Belongs to the G-protein coupled receptor 1 family. Opsin subfamily.</text>
</comment>
<evidence type="ECO:0000256" key="16">
    <source>
        <dbReference type="ARBA" id="ARBA00023305"/>
    </source>
</evidence>
<evidence type="ECO:0000256" key="18">
    <source>
        <dbReference type="SAM" id="MobiDB-lite"/>
    </source>
</evidence>
<feature type="transmembrane region" description="Helical" evidence="17">
    <location>
        <begin position="81"/>
        <end position="108"/>
    </location>
</feature>
<evidence type="ECO:0000256" key="2">
    <source>
        <dbReference type="ARBA" id="ARBA00004141"/>
    </source>
</evidence>
<evidence type="ECO:0000256" key="12">
    <source>
        <dbReference type="ARBA" id="ARBA00023157"/>
    </source>
</evidence>
<proteinExistence type="inferred from homology"/>
<organism evidence="20">
    <name type="scientific">Zeus faber</name>
    <name type="common">John Dory</name>
    <dbReference type="NCBI Taxonomy" id="64108"/>
    <lineage>
        <taxon>Eukaryota</taxon>
        <taxon>Metazoa</taxon>
        <taxon>Chordata</taxon>
        <taxon>Craniata</taxon>
        <taxon>Vertebrata</taxon>
        <taxon>Euteleostomi</taxon>
        <taxon>Actinopterygii</taxon>
        <taxon>Neopterygii</taxon>
        <taxon>Teleostei</taxon>
        <taxon>Neoteleostei</taxon>
        <taxon>Acanthomorphata</taxon>
        <taxon>Zeiogadaria</taxon>
        <taxon>Zeariae</taxon>
        <taxon>Zeiformes</taxon>
        <taxon>Zeidae</taxon>
        <taxon>Zeus</taxon>
    </lineage>
</organism>
<keyword evidence="3 17" id="KW-0600">Photoreceptor protein</keyword>
<evidence type="ECO:0000256" key="8">
    <source>
        <dbReference type="ARBA" id="ARBA00022989"/>
    </source>
</evidence>
<keyword evidence="16" id="KW-0844">Vision</keyword>
<dbReference type="GO" id="GO:0009881">
    <property type="term" value="F:photoreceptor activity"/>
    <property type="evidence" value="ECO:0007669"/>
    <property type="project" value="UniProtKB-KW"/>
</dbReference>
<accession>A0A0B4WWR9</accession>
<keyword evidence="14" id="KW-0325">Glycoprotein</keyword>
<evidence type="ECO:0000256" key="17">
    <source>
        <dbReference type="RuleBase" id="RU004951"/>
    </source>
</evidence>
<dbReference type="Gene3D" id="1.20.1070.10">
    <property type="entry name" value="Rhodopsin 7-helix transmembrane proteins"/>
    <property type="match status" value="1"/>
</dbReference>
<dbReference type="GO" id="GO:0007601">
    <property type="term" value="P:visual perception"/>
    <property type="evidence" value="ECO:0007669"/>
    <property type="project" value="UniProtKB-KW"/>
</dbReference>
<evidence type="ECO:0000256" key="3">
    <source>
        <dbReference type="ARBA" id="ARBA00022543"/>
    </source>
</evidence>
<dbReference type="PROSITE" id="PS00237">
    <property type="entry name" value="G_PROTEIN_RECEP_F1_1"/>
    <property type="match status" value="1"/>
</dbReference>
<evidence type="ECO:0000259" key="19">
    <source>
        <dbReference type="PROSITE" id="PS50262"/>
    </source>
</evidence>
<feature type="compositionally biased region" description="Low complexity" evidence="18">
    <location>
        <begin position="338"/>
        <end position="353"/>
    </location>
</feature>
<feature type="transmembrane region" description="Helical" evidence="17">
    <location>
        <begin position="120"/>
        <end position="139"/>
    </location>
</feature>
<evidence type="ECO:0000256" key="14">
    <source>
        <dbReference type="ARBA" id="ARBA00023180"/>
    </source>
</evidence>
<dbReference type="PROSITE" id="PS00238">
    <property type="entry name" value="OPSIN"/>
    <property type="match status" value="1"/>
</dbReference>
<feature type="domain" description="G-protein coupled receptors family 1 profile" evidence="19">
    <location>
        <begin position="60"/>
        <end position="312"/>
    </location>
</feature>
<dbReference type="InterPro" id="IPR001760">
    <property type="entry name" value="Opsin"/>
</dbReference>
<keyword evidence="6 17" id="KW-0812">Transmembrane</keyword>
<dbReference type="SUPFAM" id="SSF81321">
    <property type="entry name" value="Family A G protein-coupled receptor-like"/>
    <property type="match status" value="1"/>
</dbReference>
<dbReference type="InterPro" id="IPR001521">
    <property type="entry name" value="Opsin_blue"/>
</dbReference>
<evidence type="ECO:0000313" key="20">
    <source>
        <dbReference type="EMBL" id="AJD38859.1"/>
    </source>
</evidence>
<evidence type="ECO:0000256" key="9">
    <source>
        <dbReference type="ARBA" id="ARBA00022991"/>
    </source>
</evidence>
<dbReference type="PRINTS" id="PR00237">
    <property type="entry name" value="GPCRRHODOPSN"/>
</dbReference>
<name>A0A0B4WWR9_ZEUFA</name>
<dbReference type="InterPro" id="IPR000276">
    <property type="entry name" value="GPCR_Rhodpsn"/>
</dbReference>
<keyword evidence="13 17" id="KW-0675">Receptor</keyword>
<feature type="transmembrane region" description="Helical" evidence="17">
    <location>
        <begin position="159"/>
        <end position="179"/>
    </location>
</feature>
<keyword evidence="4" id="KW-0597">Phosphoprotein</keyword>
<dbReference type="PRINTS" id="PR00574">
    <property type="entry name" value="OPSINBLUE"/>
</dbReference>
<evidence type="ECO:0000256" key="13">
    <source>
        <dbReference type="ARBA" id="ARBA00023170"/>
    </source>
</evidence>
<keyword evidence="12" id="KW-1015">Disulfide bond</keyword>
<dbReference type="FunFam" id="1.20.1070.10:FF:000018">
    <property type="entry name" value="Rhodopsin"/>
    <property type="match status" value="1"/>
</dbReference>
<feature type="transmembrane region" description="Helical" evidence="17">
    <location>
        <begin position="294"/>
        <end position="315"/>
    </location>
</feature>
<dbReference type="InterPro" id="IPR050125">
    <property type="entry name" value="GPCR_opsins"/>
</dbReference>
<feature type="transmembrane region" description="Helical" evidence="17">
    <location>
        <begin position="42"/>
        <end position="69"/>
    </location>
</feature>
<dbReference type="AlphaFoldDB" id="A0A0B4WWR9"/>
<dbReference type="GO" id="GO:0007602">
    <property type="term" value="P:phototransduction"/>
    <property type="evidence" value="ECO:0007669"/>
    <property type="project" value="UniProtKB-KW"/>
</dbReference>